<dbReference type="Proteomes" id="UP000184066">
    <property type="component" value="Unassembled WGS sequence"/>
</dbReference>
<dbReference type="InterPro" id="IPR029063">
    <property type="entry name" value="SAM-dependent_MTases_sf"/>
</dbReference>
<proteinExistence type="predicted"/>
<accession>A0A1M7T4H5</accession>
<evidence type="ECO:0000313" key="3">
    <source>
        <dbReference type="Proteomes" id="UP000184066"/>
    </source>
</evidence>
<dbReference type="EMBL" id="FRDL01000004">
    <property type="protein sequence ID" value="SHN65598.1"/>
    <property type="molecule type" value="Genomic_DNA"/>
</dbReference>
<keyword evidence="2" id="KW-0489">Methyltransferase</keyword>
<dbReference type="InterPro" id="IPR052514">
    <property type="entry name" value="SAM-dependent_MTase"/>
</dbReference>
<dbReference type="Pfam" id="PF05050">
    <property type="entry name" value="Methyltransf_21"/>
    <property type="match status" value="1"/>
</dbReference>
<dbReference type="AlphaFoldDB" id="A0A1M7T4H5"/>
<dbReference type="InterPro" id="IPR006342">
    <property type="entry name" value="FkbM_mtfrase"/>
</dbReference>
<dbReference type="STRING" id="1189325.SAMN04488119_104135"/>
<dbReference type="SUPFAM" id="SSF53335">
    <property type="entry name" value="S-adenosyl-L-methionine-dependent methyltransferases"/>
    <property type="match status" value="1"/>
</dbReference>
<reference evidence="2 3" key="1">
    <citation type="submission" date="2016-12" db="EMBL/GenBank/DDBJ databases">
        <authorList>
            <person name="Song W.-J."/>
            <person name="Kurnit D.M."/>
        </authorList>
    </citation>
    <scope>NUCLEOTIDE SEQUENCE [LARGE SCALE GENOMIC DNA]</scope>
    <source>
        <strain evidence="2 3">CGMCC 1.10808</strain>
    </source>
</reference>
<dbReference type="RefSeq" id="WP_072747096.1">
    <property type="nucleotide sequence ID" value="NZ_FOHL01000004.1"/>
</dbReference>
<gene>
    <name evidence="2" type="ORF">SAMN05216200_104135</name>
</gene>
<dbReference type="PANTHER" id="PTHR34203">
    <property type="entry name" value="METHYLTRANSFERASE, FKBM FAMILY PROTEIN"/>
    <property type="match status" value="1"/>
</dbReference>
<organism evidence="2 3">
    <name type="scientific">Oceanicella actignis</name>
    <dbReference type="NCBI Taxonomy" id="1189325"/>
    <lineage>
        <taxon>Bacteria</taxon>
        <taxon>Pseudomonadati</taxon>
        <taxon>Pseudomonadota</taxon>
        <taxon>Alphaproteobacteria</taxon>
        <taxon>Rhodobacterales</taxon>
        <taxon>Paracoccaceae</taxon>
        <taxon>Oceanicella</taxon>
    </lineage>
</organism>
<sequence length="264" mass="29631">MIPLKARHWLATSAAAPLLERLRALAELPRLAAHPELGLLVSEKRLMTRCLDDFVRRDSNCIDVGAHIGSITRELARRAPEGRVIAFEASPTKSAWLRRRLPHVEVRAEAVSDEPGEAEFFENLTKPGFSSLGSRASAGRERRIRVPRVRLDDVVPPDMRIDFIKIDVEGFELEAVRGARRLLTRNRPVVLFEAGPHDDADVPGEKYVTLHALLTQELGYDVKPVFHHAHGREAIDASAFVAMRRYPFLAFNYLALPREGGRAQ</sequence>
<dbReference type="GO" id="GO:0032259">
    <property type="term" value="P:methylation"/>
    <property type="evidence" value="ECO:0007669"/>
    <property type="project" value="UniProtKB-KW"/>
</dbReference>
<protein>
    <submittedName>
        <fullName evidence="2">Methyltransferase, FkbM family</fullName>
    </submittedName>
</protein>
<evidence type="ECO:0000313" key="2">
    <source>
        <dbReference type="EMBL" id="SHN65598.1"/>
    </source>
</evidence>
<keyword evidence="3" id="KW-1185">Reference proteome</keyword>
<dbReference type="PANTHER" id="PTHR34203:SF15">
    <property type="entry name" value="SLL1173 PROTEIN"/>
    <property type="match status" value="1"/>
</dbReference>
<dbReference type="NCBIfam" id="TIGR01444">
    <property type="entry name" value="fkbM_fam"/>
    <property type="match status" value="1"/>
</dbReference>
<dbReference type="Gene3D" id="3.40.50.150">
    <property type="entry name" value="Vaccinia Virus protein VP39"/>
    <property type="match status" value="1"/>
</dbReference>
<name>A0A1M7T4H5_9RHOB</name>
<dbReference type="GO" id="GO:0008168">
    <property type="term" value="F:methyltransferase activity"/>
    <property type="evidence" value="ECO:0007669"/>
    <property type="project" value="UniProtKB-KW"/>
</dbReference>
<keyword evidence="2" id="KW-0808">Transferase</keyword>
<feature type="domain" description="Methyltransferase FkbM" evidence="1">
    <location>
        <begin position="63"/>
        <end position="220"/>
    </location>
</feature>
<evidence type="ECO:0000259" key="1">
    <source>
        <dbReference type="Pfam" id="PF05050"/>
    </source>
</evidence>